<dbReference type="AlphaFoldDB" id="A0A9Q3DC20"/>
<gene>
    <name evidence="2" type="ORF">O181_040806</name>
</gene>
<keyword evidence="3" id="KW-1185">Reference proteome</keyword>
<feature type="compositionally biased region" description="Basic residues" evidence="1">
    <location>
        <begin position="142"/>
        <end position="162"/>
    </location>
</feature>
<reference evidence="2" key="1">
    <citation type="submission" date="2021-03" db="EMBL/GenBank/DDBJ databases">
        <title>Draft genome sequence of rust myrtle Austropuccinia psidii MF-1, a brazilian biotype.</title>
        <authorList>
            <person name="Quecine M.C."/>
            <person name="Pachon D.M.R."/>
            <person name="Bonatelli M.L."/>
            <person name="Correr F.H."/>
            <person name="Franceschini L.M."/>
            <person name="Leite T.F."/>
            <person name="Margarido G.R.A."/>
            <person name="Almeida C.A."/>
            <person name="Ferrarezi J.A."/>
            <person name="Labate C.A."/>
        </authorList>
    </citation>
    <scope>NUCLEOTIDE SEQUENCE</scope>
    <source>
        <strain evidence="2">MF-1</strain>
    </source>
</reference>
<accession>A0A9Q3DC20</accession>
<evidence type="ECO:0000313" key="2">
    <source>
        <dbReference type="EMBL" id="MBW0501091.1"/>
    </source>
</evidence>
<dbReference type="EMBL" id="AVOT02016143">
    <property type="protein sequence ID" value="MBW0501091.1"/>
    <property type="molecule type" value="Genomic_DNA"/>
</dbReference>
<organism evidence="2 3">
    <name type="scientific">Austropuccinia psidii MF-1</name>
    <dbReference type="NCBI Taxonomy" id="1389203"/>
    <lineage>
        <taxon>Eukaryota</taxon>
        <taxon>Fungi</taxon>
        <taxon>Dikarya</taxon>
        <taxon>Basidiomycota</taxon>
        <taxon>Pucciniomycotina</taxon>
        <taxon>Pucciniomycetes</taxon>
        <taxon>Pucciniales</taxon>
        <taxon>Sphaerophragmiaceae</taxon>
        <taxon>Austropuccinia</taxon>
    </lineage>
</organism>
<proteinExistence type="predicted"/>
<protein>
    <submittedName>
        <fullName evidence="2">Uncharacterized protein</fullName>
    </submittedName>
</protein>
<feature type="region of interest" description="Disordered" evidence="1">
    <location>
        <begin position="1"/>
        <end position="26"/>
    </location>
</feature>
<comment type="caution">
    <text evidence="2">The sequence shown here is derived from an EMBL/GenBank/DDBJ whole genome shotgun (WGS) entry which is preliminary data.</text>
</comment>
<feature type="compositionally biased region" description="Basic and acidic residues" evidence="1">
    <location>
        <begin position="121"/>
        <end position="130"/>
    </location>
</feature>
<evidence type="ECO:0000256" key="1">
    <source>
        <dbReference type="SAM" id="MobiDB-lite"/>
    </source>
</evidence>
<feature type="region of interest" description="Disordered" evidence="1">
    <location>
        <begin position="121"/>
        <end position="162"/>
    </location>
</feature>
<feature type="compositionally biased region" description="Polar residues" evidence="1">
    <location>
        <begin position="1"/>
        <end position="10"/>
    </location>
</feature>
<dbReference type="Proteomes" id="UP000765509">
    <property type="component" value="Unassembled WGS sequence"/>
</dbReference>
<evidence type="ECO:0000313" key="3">
    <source>
        <dbReference type="Proteomes" id="UP000765509"/>
    </source>
</evidence>
<sequence length="162" mass="18328">MEATIQSNQIGLDKEEARPNPDLASLPQERHVWRMPEFPPIPQVQIQNLVQSSQGRGVGNMPKPLAGGQEFLLTHQELSGSGEDHRYFKRVAPIVLQIHQKYKELVNEPSLLSIDQKKELEMTPSLEKEGPVASTSSTQLHKCPKPRPRDLKRSRKVPRAIM</sequence>
<name>A0A9Q3DC20_9BASI</name>